<dbReference type="Gene3D" id="3.30.70.1480">
    <property type="entry name" value="GK1464-like"/>
    <property type="match status" value="1"/>
</dbReference>
<evidence type="ECO:0000313" key="3">
    <source>
        <dbReference type="EMBL" id="MDQ0154447.1"/>
    </source>
</evidence>
<proteinExistence type="predicted"/>
<evidence type="ECO:0000259" key="2">
    <source>
        <dbReference type="Pfam" id="PF18681"/>
    </source>
</evidence>
<dbReference type="InterPro" id="IPR040915">
    <property type="entry name" value="GK1464-like_dom"/>
</dbReference>
<gene>
    <name evidence="3" type="ORF">J2S07_000751</name>
</gene>
<comment type="caution">
    <text evidence="3">The sequence shown here is derived from an EMBL/GenBank/DDBJ whole genome shotgun (WGS) entry which is preliminary data.</text>
</comment>
<name>A0ABT9V0H8_9BACL</name>
<dbReference type="EMBL" id="JAUSTU010000003">
    <property type="protein sequence ID" value="MDQ0154447.1"/>
    <property type="molecule type" value="Genomic_DNA"/>
</dbReference>
<dbReference type="Proteomes" id="UP001231362">
    <property type="component" value="Unassembled WGS sequence"/>
</dbReference>
<protein>
    <recommendedName>
        <fullName evidence="2">GK1464-like domain-containing protein</fullName>
    </recommendedName>
</protein>
<feature type="region of interest" description="Disordered" evidence="1">
    <location>
        <begin position="79"/>
        <end position="100"/>
    </location>
</feature>
<feature type="domain" description="GK1464-like" evidence="2">
    <location>
        <begin position="3"/>
        <end position="100"/>
    </location>
</feature>
<evidence type="ECO:0000313" key="4">
    <source>
        <dbReference type="Proteomes" id="UP001231362"/>
    </source>
</evidence>
<sequence length="100" mass="11757">MEYLPREQIIQALQEPFQSYVEKYGIDDIGIFEEEGQDNIYYMGYTVKKDGKTYHIHSTFRKDHEQELAPINNLWTIETDDPDGKDSTGFTSLENAFREL</sequence>
<accession>A0ABT9V0H8</accession>
<reference evidence="3 4" key="1">
    <citation type="submission" date="2023-07" db="EMBL/GenBank/DDBJ databases">
        <title>Genomic Encyclopedia of Type Strains, Phase IV (KMG-IV): sequencing the most valuable type-strain genomes for metagenomic binning, comparative biology and taxonomic classification.</title>
        <authorList>
            <person name="Goeker M."/>
        </authorList>
    </citation>
    <scope>NUCLEOTIDE SEQUENCE [LARGE SCALE GENOMIC DNA]</scope>
    <source>
        <strain evidence="3 4">DSM 23948</strain>
    </source>
</reference>
<dbReference type="InterPro" id="IPR028990">
    <property type="entry name" value="GK1464-like"/>
</dbReference>
<evidence type="ECO:0000256" key="1">
    <source>
        <dbReference type="SAM" id="MobiDB-lite"/>
    </source>
</evidence>
<dbReference type="SUPFAM" id="SSF143579">
    <property type="entry name" value="GK1464-like"/>
    <property type="match status" value="1"/>
</dbReference>
<keyword evidence="4" id="KW-1185">Reference proteome</keyword>
<dbReference type="Pfam" id="PF18681">
    <property type="entry name" value="DUF5634"/>
    <property type="match status" value="1"/>
</dbReference>
<dbReference type="RefSeq" id="WP_307149059.1">
    <property type="nucleotide sequence ID" value="NZ_JAUSTU010000003.1"/>
</dbReference>
<organism evidence="3 4">
    <name type="scientific">Anoxybacillus andreesenii</name>
    <dbReference type="NCBI Taxonomy" id="1325932"/>
    <lineage>
        <taxon>Bacteria</taxon>
        <taxon>Bacillati</taxon>
        <taxon>Bacillota</taxon>
        <taxon>Bacilli</taxon>
        <taxon>Bacillales</taxon>
        <taxon>Anoxybacillaceae</taxon>
        <taxon>Anoxybacillus</taxon>
    </lineage>
</organism>